<protein>
    <submittedName>
        <fullName evidence="3">16S rRNA (Guanine(966)-N(2))-methyltransferase RsmD</fullName>
    </submittedName>
</protein>
<dbReference type="CDD" id="cd02440">
    <property type="entry name" value="AdoMet_MTases"/>
    <property type="match status" value="1"/>
</dbReference>
<dbReference type="RefSeq" id="WP_073269079.1">
    <property type="nucleotide sequence ID" value="NZ_FQTU01000001.1"/>
</dbReference>
<keyword evidence="2 3" id="KW-0808">Transferase</keyword>
<dbReference type="GO" id="GO:0003676">
    <property type="term" value="F:nucleic acid binding"/>
    <property type="evidence" value="ECO:0007669"/>
    <property type="project" value="InterPro"/>
</dbReference>
<evidence type="ECO:0000256" key="1">
    <source>
        <dbReference type="ARBA" id="ARBA00022603"/>
    </source>
</evidence>
<sequence>MRIISGSARGKKLFSPKDDSIRPTTDRIKESIFNIINQKVYECVFVDLFAGSGSMGLEALSRGAEKVYFCDKDSESIDLAKKNLNHTNLDQSRCEFINMDYRKSLESLGRKGVKADVIFLDPPYDIEGLEEIINKIQSLELLGLGGILILEHDINRNIDKNMIKYKWKSKKKYGNTGIEIFRNQVVE</sequence>
<dbReference type="STRING" id="1120975.SAMN02746064_00070"/>
<keyword evidence="4" id="KW-1185">Reference proteome</keyword>
<dbReference type="NCBIfam" id="TIGR00095">
    <property type="entry name" value="16S rRNA (guanine(966)-N(2))-methyltransferase RsmD"/>
    <property type="match status" value="1"/>
</dbReference>
<dbReference type="AlphaFoldDB" id="A0A1M4S5E1"/>
<dbReference type="PANTHER" id="PTHR43542">
    <property type="entry name" value="METHYLTRANSFERASE"/>
    <property type="match status" value="1"/>
</dbReference>
<dbReference type="InterPro" id="IPR029063">
    <property type="entry name" value="SAM-dependent_MTases_sf"/>
</dbReference>
<evidence type="ECO:0000313" key="3">
    <source>
        <dbReference type="EMBL" id="SHE27390.1"/>
    </source>
</evidence>
<organism evidence="3 4">
    <name type="scientific">Alkalibacter saccharofermentans DSM 14828</name>
    <dbReference type="NCBI Taxonomy" id="1120975"/>
    <lineage>
        <taxon>Bacteria</taxon>
        <taxon>Bacillati</taxon>
        <taxon>Bacillota</taxon>
        <taxon>Clostridia</taxon>
        <taxon>Eubacteriales</taxon>
        <taxon>Eubacteriaceae</taxon>
        <taxon>Alkalibacter</taxon>
    </lineage>
</organism>
<dbReference type="GO" id="GO:0008168">
    <property type="term" value="F:methyltransferase activity"/>
    <property type="evidence" value="ECO:0007669"/>
    <property type="project" value="UniProtKB-KW"/>
</dbReference>
<dbReference type="OrthoDB" id="9803017at2"/>
<keyword evidence="1 3" id="KW-0489">Methyltransferase</keyword>
<dbReference type="EMBL" id="FQTU01000001">
    <property type="protein sequence ID" value="SHE27390.1"/>
    <property type="molecule type" value="Genomic_DNA"/>
</dbReference>
<dbReference type="PANTHER" id="PTHR43542:SF1">
    <property type="entry name" value="METHYLTRANSFERASE"/>
    <property type="match status" value="1"/>
</dbReference>
<dbReference type="GO" id="GO:0031167">
    <property type="term" value="P:rRNA methylation"/>
    <property type="evidence" value="ECO:0007669"/>
    <property type="project" value="InterPro"/>
</dbReference>
<name>A0A1M4S5E1_9FIRM</name>
<dbReference type="Gene3D" id="3.40.50.150">
    <property type="entry name" value="Vaccinia Virus protein VP39"/>
    <property type="match status" value="1"/>
</dbReference>
<dbReference type="Pfam" id="PF03602">
    <property type="entry name" value="Cons_hypoth95"/>
    <property type="match status" value="1"/>
</dbReference>
<evidence type="ECO:0000256" key="2">
    <source>
        <dbReference type="ARBA" id="ARBA00022679"/>
    </source>
</evidence>
<dbReference type="InterPro" id="IPR002052">
    <property type="entry name" value="DNA_methylase_N6_adenine_CS"/>
</dbReference>
<gene>
    <name evidence="3" type="ORF">SAMN02746064_00070</name>
</gene>
<evidence type="ECO:0000313" key="4">
    <source>
        <dbReference type="Proteomes" id="UP000184251"/>
    </source>
</evidence>
<accession>A0A1M4S5E1</accession>
<dbReference type="PIRSF" id="PIRSF004553">
    <property type="entry name" value="CHP00095"/>
    <property type="match status" value="1"/>
</dbReference>
<dbReference type="PROSITE" id="PS00092">
    <property type="entry name" value="N6_MTASE"/>
    <property type="match status" value="1"/>
</dbReference>
<dbReference type="Proteomes" id="UP000184251">
    <property type="component" value="Unassembled WGS sequence"/>
</dbReference>
<proteinExistence type="predicted"/>
<dbReference type="SUPFAM" id="SSF53335">
    <property type="entry name" value="S-adenosyl-L-methionine-dependent methyltransferases"/>
    <property type="match status" value="1"/>
</dbReference>
<dbReference type="InterPro" id="IPR004398">
    <property type="entry name" value="RNA_MeTrfase_RsmD"/>
</dbReference>
<reference evidence="3 4" key="1">
    <citation type="submission" date="2016-11" db="EMBL/GenBank/DDBJ databases">
        <authorList>
            <person name="Jaros S."/>
            <person name="Januszkiewicz K."/>
            <person name="Wedrychowicz H."/>
        </authorList>
    </citation>
    <scope>NUCLEOTIDE SEQUENCE [LARGE SCALE GENOMIC DNA]</scope>
    <source>
        <strain evidence="3 4">DSM 14828</strain>
    </source>
</reference>